<feature type="compositionally biased region" description="Basic and acidic residues" evidence="8">
    <location>
        <begin position="212"/>
        <end position="221"/>
    </location>
</feature>
<feature type="compositionally biased region" description="Basic and acidic residues" evidence="8">
    <location>
        <begin position="264"/>
        <end position="281"/>
    </location>
</feature>
<organism evidence="11 12">
    <name type="scientific">Canavalia gladiata</name>
    <name type="common">Sword bean</name>
    <name type="synonym">Dolichos gladiatus</name>
    <dbReference type="NCBI Taxonomy" id="3824"/>
    <lineage>
        <taxon>Eukaryota</taxon>
        <taxon>Viridiplantae</taxon>
        <taxon>Streptophyta</taxon>
        <taxon>Embryophyta</taxon>
        <taxon>Tracheophyta</taxon>
        <taxon>Spermatophyta</taxon>
        <taxon>Magnoliopsida</taxon>
        <taxon>eudicotyledons</taxon>
        <taxon>Gunneridae</taxon>
        <taxon>Pentapetalae</taxon>
        <taxon>rosids</taxon>
        <taxon>fabids</taxon>
        <taxon>Fabales</taxon>
        <taxon>Fabaceae</taxon>
        <taxon>Papilionoideae</taxon>
        <taxon>50 kb inversion clade</taxon>
        <taxon>NPAAA clade</taxon>
        <taxon>indigoferoid/millettioid clade</taxon>
        <taxon>Phaseoleae</taxon>
        <taxon>Canavalia</taxon>
    </lineage>
</organism>
<dbReference type="SMART" id="SM00382">
    <property type="entry name" value="AAA"/>
    <property type="match status" value="1"/>
</dbReference>
<keyword evidence="6 7" id="KW-0175">Coiled coil</keyword>
<gene>
    <name evidence="11" type="ORF">VNO77_44449</name>
</gene>
<dbReference type="InterPro" id="IPR050238">
    <property type="entry name" value="DNA_Rep/Repair_Clamp_Loader"/>
</dbReference>
<keyword evidence="2" id="KW-0479">Metal-binding</keyword>
<dbReference type="PANTHER" id="PTHR11669:SF46">
    <property type="entry name" value="PROTEIN STICHEL-LIKE 3"/>
    <property type="match status" value="1"/>
</dbReference>
<comment type="caution">
    <text evidence="11">The sequence shown here is derived from an EMBL/GenBank/DDBJ whole genome shotgun (WGS) entry which is preliminary data.</text>
</comment>
<dbReference type="NCBIfam" id="TIGR02397">
    <property type="entry name" value="dnaX_nterm"/>
    <property type="match status" value="1"/>
</dbReference>
<keyword evidence="12" id="KW-1185">Reference proteome</keyword>
<evidence type="ECO:0000256" key="8">
    <source>
        <dbReference type="SAM" id="MobiDB-lite"/>
    </source>
</evidence>
<dbReference type="GO" id="GO:0003887">
    <property type="term" value="F:DNA-directed DNA polymerase activity"/>
    <property type="evidence" value="ECO:0007669"/>
    <property type="project" value="InterPro"/>
</dbReference>
<feature type="signal peptide" evidence="9">
    <location>
        <begin position="1"/>
        <end position="24"/>
    </location>
</feature>
<feature type="region of interest" description="Disordered" evidence="8">
    <location>
        <begin position="202"/>
        <end position="325"/>
    </location>
</feature>
<dbReference type="CDD" id="cd18137">
    <property type="entry name" value="HLD_clamp_pol_III_gamma_tau"/>
    <property type="match status" value="1"/>
</dbReference>
<evidence type="ECO:0000313" key="11">
    <source>
        <dbReference type="EMBL" id="KAK7306502.1"/>
    </source>
</evidence>
<dbReference type="InterPro" id="IPR045085">
    <property type="entry name" value="HLD_clamp_pol_III_gamma_tau"/>
</dbReference>
<evidence type="ECO:0000259" key="10">
    <source>
        <dbReference type="SMART" id="SM00382"/>
    </source>
</evidence>
<comment type="similarity">
    <text evidence="1">Belongs to the DnaX/STICHEL family.</text>
</comment>
<feature type="region of interest" description="Disordered" evidence="8">
    <location>
        <begin position="370"/>
        <end position="395"/>
    </location>
</feature>
<evidence type="ECO:0000313" key="12">
    <source>
        <dbReference type="Proteomes" id="UP001367508"/>
    </source>
</evidence>
<name>A0AAN9JYZ6_CANGL</name>
<feature type="domain" description="AAA+ ATPase" evidence="10">
    <location>
        <begin position="603"/>
        <end position="744"/>
    </location>
</feature>
<feature type="compositionally biased region" description="Basic residues" evidence="8">
    <location>
        <begin position="377"/>
        <end position="390"/>
    </location>
</feature>
<sequence length="1305" mass="145957">MCNCIPIFSLQVLIKVQLMQTCVSSVPRIVSESVYNGSYTLQDYRFLSKEAPREEHVKLAAERSGLVLWLLLPLELPDNGVFASSLLFACLTSKLCLVLCWGRDSGVGRFDVVIMTRAVRNRVLKDANGDISDHLRNHIHLTNCIHLKNHMHKNSPILADRSIMRDLVVLQRSRSLRDPSASPPSWHSPSVVDMLFKRVENDAMSQGGRRSVGVERRKEGMRLSGTSPPLVSIGSSRVAPGEVGRGNDGIMATSERSSRSGMGDGRRVGREESGRKNDRPDFLNVNQEEPLSQAGKSWAEDVISRHSESKERKSKQRGKNVQDAQVKTLSEQLRDVPLDSDDLASSNIHFRARFPRKERIVEEAEARMRGNGTGMNRGKRRKFRSARRARVATTSRDIGAENELSVASNSLAQASAHQKYHLEEADEFADENVTRAPRNGCGIPWNWSRIHHRGKTFLDMAGRSFSCGLSDSRLRKGTFTANGRNISEMPVASERSSSCTKSDAEALPLLVDASGSHASTENACWDHDYSGELGLFGDNLFKRDIDSDLASEARSGDQHKLRGNRRHRHQSLTQKYMPRTFRDMVGQNLVAQALSNAVMRRKVGLLYVFYGPHGTGKTSCARIFARALNCNSSEHPKPCGFCNYCIAHDMGKSRNIREVGPVSNFDFESIMDLLDNMIVSQLPSHYRVFIFDDCDTLSADCWNAISKVIDRAPRRVVFILVSSSLDVLPHIIISRCQKFFFPKLKDADIIYTLQWIATKEGLEIDKDALKLIASRSDGSLRDAEMTLEQLSLLGQRISVPLVQELVGLISDEKLVDLLDLALSADTVNTVKNLRVIMETGVEPLALMSQLATVITDILAGTYDFTKERRRRKFFRRQPLSKEDMEKLRQALKTLSEAEKQLRMSNDKLTWLTAALLQLAPDQQYVLPTSSDNSFHQSPLALKDPNVREAARITGNPVEVPNKARRLSMDSRIENFHAGSSADGMTKGPGLDKRRLSVSGFASQHTHSHATDKIRMNERQILGKNRKEIEEIWLEVLERIQVTGLKEFLYQEGKLISVSFGAAPTVQLMFSSQRTESTAEKFRGDIFQAFESVLGSSVTIKIRCESNKDAGPAVQLPLVLPARNDSLSQIRDFNAVGTQAHPSLTDSVEKKIGEIVEEAASQVEHKNNEQQVDAHGTSYRTLEGTIIGQASASQKKPIVKSHLDRRKLREQGQSRSLVKSKVSLAHVIQQAEGPRSGWSKRKAVSIAEKLEQENLRLEPRSRSLLCWKASKVTRRKLSRLKIRTRKPRALLNLVSCGKCLSTKSPR</sequence>
<dbReference type="Pfam" id="PF22608">
    <property type="entry name" value="DNAX_ATPase_lid"/>
    <property type="match status" value="1"/>
</dbReference>
<dbReference type="InterPro" id="IPR054506">
    <property type="entry name" value="DnaA_N-like_STI"/>
</dbReference>
<keyword evidence="5" id="KW-0067">ATP-binding</keyword>
<evidence type="ECO:0000256" key="9">
    <source>
        <dbReference type="SAM" id="SignalP"/>
    </source>
</evidence>
<dbReference type="InterPro" id="IPR012763">
    <property type="entry name" value="DNA_pol_III_sug/sutau_N"/>
</dbReference>
<feature type="compositionally biased region" description="Basic and acidic residues" evidence="8">
    <location>
        <begin position="298"/>
        <end position="311"/>
    </location>
</feature>
<dbReference type="FunFam" id="1.10.8.60:FF:000013">
    <property type="entry name" value="DNA polymerase III subunit gamma/tau"/>
    <property type="match status" value="1"/>
</dbReference>
<dbReference type="GO" id="GO:0005524">
    <property type="term" value="F:ATP binding"/>
    <property type="evidence" value="ECO:0007669"/>
    <property type="project" value="UniProtKB-KW"/>
</dbReference>
<dbReference type="GO" id="GO:0009360">
    <property type="term" value="C:DNA polymerase III complex"/>
    <property type="evidence" value="ECO:0007669"/>
    <property type="project" value="InterPro"/>
</dbReference>
<accession>A0AAN9JYZ6</accession>
<feature type="coiled-coil region" evidence="7">
    <location>
        <begin position="880"/>
        <end position="907"/>
    </location>
</feature>
<dbReference type="SUPFAM" id="SSF48019">
    <property type="entry name" value="post-AAA+ oligomerization domain-like"/>
    <property type="match status" value="1"/>
</dbReference>
<dbReference type="GO" id="GO:0046872">
    <property type="term" value="F:metal ion binding"/>
    <property type="evidence" value="ECO:0007669"/>
    <property type="project" value="UniProtKB-KW"/>
</dbReference>
<dbReference type="Gene3D" id="3.40.50.300">
    <property type="entry name" value="P-loop containing nucleotide triphosphate hydrolases"/>
    <property type="match status" value="1"/>
</dbReference>
<keyword evidence="9" id="KW-0732">Signal</keyword>
<dbReference type="GO" id="GO:0003677">
    <property type="term" value="F:DNA binding"/>
    <property type="evidence" value="ECO:0007669"/>
    <property type="project" value="InterPro"/>
</dbReference>
<dbReference type="InterPro" id="IPR003593">
    <property type="entry name" value="AAA+_ATPase"/>
</dbReference>
<dbReference type="PANTHER" id="PTHR11669">
    <property type="entry name" value="REPLICATION FACTOR C / DNA POLYMERASE III GAMMA-TAU SUBUNIT"/>
    <property type="match status" value="1"/>
</dbReference>
<feature type="compositionally biased region" description="Polar residues" evidence="8">
    <location>
        <begin position="224"/>
        <end position="235"/>
    </location>
</feature>
<reference evidence="11 12" key="1">
    <citation type="submission" date="2024-01" db="EMBL/GenBank/DDBJ databases">
        <title>The genomes of 5 underutilized Papilionoideae crops provide insights into root nodulation and disease resistanc.</title>
        <authorList>
            <person name="Jiang F."/>
        </authorList>
    </citation>
    <scope>NUCLEOTIDE SEQUENCE [LARGE SCALE GENOMIC DNA]</scope>
    <source>
        <strain evidence="11">LVBAO_FW01</strain>
        <tissue evidence="11">Leaves</tissue>
    </source>
</reference>
<evidence type="ECO:0000256" key="5">
    <source>
        <dbReference type="ARBA" id="ARBA00022840"/>
    </source>
</evidence>
<dbReference type="SUPFAM" id="SSF52540">
    <property type="entry name" value="P-loop containing nucleoside triphosphate hydrolases"/>
    <property type="match status" value="1"/>
</dbReference>
<evidence type="ECO:0000256" key="1">
    <source>
        <dbReference type="ARBA" id="ARBA00006360"/>
    </source>
</evidence>
<dbReference type="GO" id="GO:0006261">
    <property type="term" value="P:DNA-templated DNA replication"/>
    <property type="evidence" value="ECO:0007669"/>
    <property type="project" value="TreeGrafter"/>
</dbReference>
<dbReference type="Pfam" id="PF13177">
    <property type="entry name" value="DNA_pol3_delta2"/>
    <property type="match status" value="1"/>
</dbReference>
<keyword evidence="3" id="KW-0547">Nucleotide-binding</keyword>
<dbReference type="EMBL" id="JAYMYQ010000011">
    <property type="protein sequence ID" value="KAK7306502.1"/>
    <property type="molecule type" value="Genomic_DNA"/>
</dbReference>
<evidence type="ECO:0000256" key="6">
    <source>
        <dbReference type="ARBA" id="ARBA00023054"/>
    </source>
</evidence>
<evidence type="ECO:0000256" key="4">
    <source>
        <dbReference type="ARBA" id="ARBA00022833"/>
    </source>
</evidence>
<evidence type="ECO:0000256" key="3">
    <source>
        <dbReference type="ARBA" id="ARBA00022741"/>
    </source>
</evidence>
<feature type="chain" id="PRO_5042978131" description="AAA+ ATPase domain-containing protein" evidence="9">
    <location>
        <begin position="25"/>
        <end position="1305"/>
    </location>
</feature>
<dbReference type="FunFam" id="3.40.50.300:FF:000014">
    <property type="entry name" value="DNA polymerase III subunit gamma/tau"/>
    <property type="match status" value="1"/>
</dbReference>
<protein>
    <recommendedName>
        <fullName evidence="10">AAA+ ATPase domain-containing protein</fullName>
    </recommendedName>
</protein>
<dbReference type="GO" id="GO:0003689">
    <property type="term" value="F:DNA clamp loader activity"/>
    <property type="evidence" value="ECO:0007669"/>
    <property type="project" value="TreeGrafter"/>
</dbReference>
<dbReference type="InterPro" id="IPR022754">
    <property type="entry name" value="DNA_pol_III_gamma-3"/>
</dbReference>
<evidence type="ECO:0000256" key="2">
    <source>
        <dbReference type="ARBA" id="ARBA00022723"/>
    </source>
</evidence>
<dbReference type="Proteomes" id="UP001367508">
    <property type="component" value="Unassembled WGS sequence"/>
</dbReference>
<dbReference type="InterPro" id="IPR027417">
    <property type="entry name" value="P-loop_NTPase"/>
</dbReference>
<dbReference type="GO" id="GO:0005663">
    <property type="term" value="C:DNA replication factor C complex"/>
    <property type="evidence" value="ECO:0007669"/>
    <property type="project" value="TreeGrafter"/>
</dbReference>
<dbReference type="Gene3D" id="1.10.8.60">
    <property type="match status" value="1"/>
</dbReference>
<evidence type="ECO:0000256" key="7">
    <source>
        <dbReference type="SAM" id="Coils"/>
    </source>
</evidence>
<dbReference type="Pfam" id="PF12169">
    <property type="entry name" value="DNA_pol3_gamma3"/>
    <property type="match status" value="1"/>
</dbReference>
<dbReference type="Pfam" id="PF23007">
    <property type="entry name" value="DnaA_N-like_STI"/>
    <property type="match status" value="1"/>
</dbReference>
<proteinExistence type="inferred from homology"/>
<keyword evidence="4" id="KW-0862">Zinc</keyword>
<dbReference type="GO" id="GO:0006281">
    <property type="term" value="P:DNA repair"/>
    <property type="evidence" value="ECO:0007669"/>
    <property type="project" value="TreeGrafter"/>
</dbReference>
<dbReference type="InterPro" id="IPR008921">
    <property type="entry name" value="DNA_pol3_clamp-load_cplx_C"/>
</dbReference>